<dbReference type="NCBIfam" id="NF010925">
    <property type="entry name" value="PRK14345.1"/>
    <property type="match status" value="1"/>
</dbReference>
<dbReference type="SUPFAM" id="SSF55681">
    <property type="entry name" value="Class II aaRS and biotin synthetases"/>
    <property type="match status" value="1"/>
</dbReference>
<sequence length="259" mass="27648">MSNPTASARSDNAPVTVVHLGSIGYLEAWERQREILDARADGTCSDTLLLLEHPPVYTAGRRTEDGDRPTDGTPVIDVDRGGKITWHGPGQLVGYPIVKLAEPIDVVGYVRRIEQALITVCTDLGLTCGRIEGRSGVWLPAELRDGQWVPERKIAAIGIRVQRGVTMHGFSLNCNSALDAFDSIVPCGIRDAGVASLTGELGREITIDDVTPAVTEAVLDALDGGIPVTDADIDRVTFDEAVAASEGSSTAPEFTTLRF</sequence>
<dbReference type="GO" id="GO:0005737">
    <property type="term" value="C:cytoplasm"/>
    <property type="evidence" value="ECO:0007669"/>
    <property type="project" value="UniProtKB-SubCell"/>
</dbReference>
<dbReference type="EC" id="2.3.1.181" evidence="5 6"/>
<organism evidence="11 12">
    <name type="scientific">Rhodococcus coprophilus</name>
    <dbReference type="NCBI Taxonomy" id="38310"/>
    <lineage>
        <taxon>Bacteria</taxon>
        <taxon>Bacillati</taxon>
        <taxon>Actinomycetota</taxon>
        <taxon>Actinomycetes</taxon>
        <taxon>Mycobacteriales</taxon>
        <taxon>Nocardiaceae</taxon>
        <taxon>Rhodococcus</taxon>
    </lineage>
</organism>
<protein>
    <recommendedName>
        <fullName evidence="5 6">Octanoyltransferase</fullName>
        <ecNumber evidence="5 6">2.3.1.181</ecNumber>
    </recommendedName>
    <alternativeName>
        <fullName evidence="5">Lipoate-protein ligase B</fullName>
    </alternativeName>
    <alternativeName>
        <fullName evidence="5">Lipoyl/octanoyl transferase</fullName>
    </alternativeName>
    <alternativeName>
        <fullName evidence="5">Octanoyl-[acyl-carrier-protein]-protein N-octanoyltransferase</fullName>
    </alternativeName>
</protein>
<evidence type="ECO:0000313" key="12">
    <source>
        <dbReference type="Proteomes" id="UP000249091"/>
    </source>
</evidence>
<dbReference type="Proteomes" id="UP000249091">
    <property type="component" value="Chromosome 1"/>
</dbReference>
<dbReference type="RefSeq" id="WP_072699192.1">
    <property type="nucleotide sequence ID" value="NZ_JAFBBL010000001.1"/>
</dbReference>
<dbReference type="InterPro" id="IPR020605">
    <property type="entry name" value="Octanoyltransferase_CS"/>
</dbReference>
<dbReference type="PANTHER" id="PTHR10993">
    <property type="entry name" value="OCTANOYLTRANSFERASE"/>
    <property type="match status" value="1"/>
</dbReference>
<dbReference type="Pfam" id="PF21948">
    <property type="entry name" value="LplA-B_cat"/>
    <property type="match status" value="1"/>
</dbReference>
<dbReference type="InterPro" id="IPR045864">
    <property type="entry name" value="aa-tRNA-synth_II/BPL/LPL"/>
</dbReference>
<keyword evidence="2 5" id="KW-0808">Transferase</keyword>
<comment type="similarity">
    <text evidence="5 6">Belongs to the LipB family.</text>
</comment>
<dbReference type="PROSITE" id="PS01313">
    <property type="entry name" value="LIPB"/>
    <property type="match status" value="1"/>
</dbReference>
<dbReference type="AlphaFoldDB" id="A0A2X4UMJ6"/>
<dbReference type="GO" id="GO:0033819">
    <property type="term" value="F:lipoyl(octanoyl) transferase activity"/>
    <property type="evidence" value="ECO:0007669"/>
    <property type="project" value="UniProtKB-EC"/>
</dbReference>
<evidence type="ECO:0000256" key="1">
    <source>
        <dbReference type="ARBA" id="ARBA00004821"/>
    </source>
</evidence>
<evidence type="ECO:0000313" key="11">
    <source>
        <dbReference type="EMBL" id="SQI39809.1"/>
    </source>
</evidence>
<comment type="pathway">
    <text evidence="1 5 6">Protein modification; protein lipoylation via endogenous pathway; protein N(6)-(lipoyl)lysine from octanoyl-[acyl-carrier-protein]: step 1/2.</text>
</comment>
<dbReference type="STRING" id="1219011.GCA_001895045_01161"/>
<feature type="binding site" evidence="5 8">
    <location>
        <begin position="80"/>
        <end position="87"/>
    </location>
    <ligand>
        <name>substrate</name>
    </ligand>
</feature>
<feature type="domain" description="BPL/LPL catalytic" evidence="10">
    <location>
        <begin position="42"/>
        <end position="226"/>
    </location>
</feature>
<dbReference type="PANTHER" id="PTHR10993:SF7">
    <property type="entry name" value="LIPOYLTRANSFERASE 2, MITOCHONDRIAL-RELATED"/>
    <property type="match status" value="1"/>
</dbReference>
<dbReference type="EMBL" id="LS483468">
    <property type="protein sequence ID" value="SQI39809.1"/>
    <property type="molecule type" value="Genomic_DNA"/>
</dbReference>
<dbReference type="UniPathway" id="UPA00538">
    <property type="reaction ID" value="UER00592"/>
</dbReference>
<evidence type="ECO:0000256" key="9">
    <source>
        <dbReference type="PIRSR" id="PIRSR016262-3"/>
    </source>
</evidence>
<dbReference type="PROSITE" id="PS51733">
    <property type="entry name" value="BPL_LPL_CATALYTIC"/>
    <property type="match status" value="1"/>
</dbReference>
<comment type="miscellaneous">
    <text evidence="5">In the reaction, the free carboxyl group of octanoic acid is attached via an amide linkage to the epsilon-amino group of a specific lysine residue of lipoyl domains of lipoate-dependent enzymes.</text>
</comment>
<dbReference type="NCBIfam" id="TIGR00214">
    <property type="entry name" value="lipB"/>
    <property type="match status" value="1"/>
</dbReference>
<keyword evidence="5" id="KW-0963">Cytoplasm</keyword>
<evidence type="ECO:0000256" key="8">
    <source>
        <dbReference type="PIRSR" id="PIRSR016262-2"/>
    </source>
</evidence>
<dbReference type="InterPro" id="IPR004143">
    <property type="entry name" value="BPL_LPL_catalytic"/>
</dbReference>
<dbReference type="KEGG" id="rcr:NCTC10994_04248"/>
<evidence type="ECO:0000256" key="4">
    <source>
        <dbReference type="ARBA" id="ARBA00024732"/>
    </source>
</evidence>
<feature type="active site" description="Acyl-thioester intermediate" evidence="5 7">
    <location>
        <position position="187"/>
    </location>
</feature>
<comment type="function">
    <text evidence="4 5 6">Catalyzes the transfer of endogenously produced octanoic acid from octanoyl-acyl-carrier-protein onto the lipoyl domains of lipoate-dependent enzymes. Lipoyl-ACP can also act as a substrate although octanoyl-ACP is likely to be the physiological substrate.</text>
</comment>
<evidence type="ECO:0000259" key="10">
    <source>
        <dbReference type="PROSITE" id="PS51733"/>
    </source>
</evidence>
<evidence type="ECO:0000256" key="2">
    <source>
        <dbReference type="ARBA" id="ARBA00022679"/>
    </source>
</evidence>
<dbReference type="PIRSF" id="PIRSF016262">
    <property type="entry name" value="LPLase"/>
    <property type="match status" value="1"/>
</dbReference>
<dbReference type="HAMAP" id="MF_00013">
    <property type="entry name" value="LipB"/>
    <property type="match status" value="1"/>
</dbReference>
<dbReference type="CDD" id="cd16444">
    <property type="entry name" value="LipB"/>
    <property type="match status" value="1"/>
</dbReference>
<keyword evidence="3 5" id="KW-0012">Acyltransferase</keyword>
<feature type="binding site" evidence="5 8">
    <location>
        <begin position="156"/>
        <end position="158"/>
    </location>
    <ligand>
        <name>substrate</name>
    </ligand>
</feature>
<evidence type="ECO:0000256" key="5">
    <source>
        <dbReference type="HAMAP-Rule" id="MF_00013"/>
    </source>
</evidence>
<reference evidence="11 12" key="1">
    <citation type="submission" date="2018-06" db="EMBL/GenBank/DDBJ databases">
        <authorList>
            <consortium name="Pathogen Informatics"/>
            <person name="Doyle S."/>
        </authorList>
    </citation>
    <scope>NUCLEOTIDE SEQUENCE [LARGE SCALE GENOMIC DNA]</scope>
    <source>
        <strain evidence="11 12">NCTC10994</strain>
    </source>
</reference>
<feature type="binding site" evidence="5 8">
    <location>
        <begin position="169"/>
        <end position="171"/>
    </location>
    <ligand>
        <name>substrate</name>
    </ligand>
</feature>
<gene>
    <name evidence="5 11" type="primary">lipB</name>
    <name evidence="11" type="ORF">NCTC10994_04248</name>
</gene>
<evidence type="ECO:0000256" key="6">
    <source>
        <dbReference type="PIRNR" id="PIRNR016262"/>
    </source>
</evidence>
<name>A0A2X4UMJ6_9NOCA</name>
<evidence type="ECO:0000256" key="7">
    <source>
        <dbReference type="PIRSR" id="PIRSR016262-1"/>
    </source>
</evidence>
<dbReference type="Gene3D" id="3.30.930.10">
    <property type="entry name" value="Bira Bifunctional Protein, Domain 2"/>
    <property type="match status" value="1"/>
</dbReference>
<keyword evidence="12" id="KW-1185">Reference proteome</keyword>
<comment type="catalytic activity">
    <reaction evidence="5 6">
        <text>octanoyl-[ACP] + L-lysyl-[protein] = N(6)-octanoyl-L-lysyl-[protein] + holo-[ACP] + H(+)</text>
        <dbReference type="Rhea" id="RHEA:17665"/>
        <dbReference type="Rhea" id="RHEA-COMP:9636"/>
        <dbReference type="Rhea" id="RHEA-COMP:9685"/>
        <dbReference type="Rhea" id="RHEA-COMP:9752"/>
        <dbReference type="Rhea" id="RHEA-COMP:9928"/>
        <dbReference type="ChEBI" id="CHEBI:15378"/>
        <dbReference type="ChEBI" id="CHEBI:29969"/>
        <dbReference type="ChEBI" id="CHEBI:64479"/>
        <dbReference type="ChEBI" id="CHEBI:78463"/>
        <dbReference type="ChEBI" id="CHEBI:78809"/>
        <dbReference type="EC" id="2.3.1.181"/>
    </reaction>
</comment>
<evidence type="ECO:0000256" key="3">
    <source>
        <dbReference type="ARBA" id="ARBA00023315"/>
    </source>
</evidence>
<proteinExistence type="inferred from homology"/>
<dbReference type="FunFam" id="3.30.930.10:FF:000035">
    <property type="entry name" value="Putative lipoyltransferase 2, mitochondrial"/>
    <property type="match status" value="1"/>
</dbReference>
<dbReference type="GO" id="GO:0009249">
    <property type="term" value="P:protein lipoylation"/>
    <property type="evidence" value="ECO:0007669"/>
    <property type="project" value="InterPro"/>
</dbReference>
<feature type="site" description="Lowers pKa of active site Cys" evidence="5 9">
    <location>
        <position position="153"/>
    </location>
</feature>
<comment type="subcellular location">
    <subcellularLocation>
        <location evidence="5">Cytoplasm</location>
    </subcellularLocation>
</comment>
<dbReference type="InterPro" id="IPR000544">
    <property type="entry name" value="Octanoyltransferase"/>
</dbReference>
<accession>A0A2X4UMJ6</accession>